<comment type="caution">
    <text evidence="1">The sequence shown here is derived from an EMBL/GenBank/DDBJ whole genome shotgun (WGS) entry which is preliminary data.</text>
</comment>
<organism evidence="1 2">
    <name type="scientific">Protopolystoma xenopodis</name>
    <dbReference type="NCBI Taxonomy" id="117903"/>
    <lineage>
        <taxon>Eukaryota</taxon>
        <taxon>Metazoa</taxon>
        <taxon>Spiralia</taxon>
        <taxon>Lophotrochozoa</taxon>
        <taxon>Platyhelminthes</taxon>
        <taxon>Monogenea</taxon>
        <taxon>Polyopisthocotylea</taxon>
        <taxon>Polystomatidea</taxon>
        <taxon>Polystomatidae</taxon>
        <taxon>Protopolystoma</taxon>
    </lineage>
</organism>
<keyword evidence="2" id="KW-1185">Reference proteome</keyword>
<sequence length="180" mass="20519">MQVIAGTPYLEMLKCLILAPLNVNQNQQFQETLSANDPVKLCLNGCQIIEDQNANLAGDSETVDTKEWAKGISWSRPVQYELQLTALKAVTRMVGRIFTWQAINGRKIHSESETKSWWLEEKELLEASAWSEVMNLLLDWACENSEFFSSVHISLKIPLPLRGQKNTLTQVNSIHTSFYY</sequence>
<evidence type="ECO:0000313" key="2">
    <source>
        <dbReference type="Proteomes" id="UP000784294"/>
    </source>
</evidence>
<name>A0A448WZR1_9PLAT</name>
<protein>
    <submittedName>
        <fullName evidence="1">Uncharacterized protein</fullName>
    </submittedName>
</protein>
<gene>
    <name evidence="1" type="ORF">PXEA_LOCUS17667</name>
</gene>
<dbReference type="AlphaFoldDB" id="A0A448WZR1"/>
<reference evidence="1" key="1">
    <citation type="submission" date="2018-11" db="EMBL/GenBank/DDBJ databases">
        <authorList>
            <consortium name="Pathogen Informatics"/>
        </authorList>
    </citation>
    <scope>NUCLEOTIDE SEQUENCE</scope>
</reference>
<proteinExistence type="predicted"/>
<accession>A0A448WZR1</accession>
<dbReference type="EMBL" id="CAAALY010066593">
    <property type="protein sequence ID" value="VEL24227.1"/>
    <property type="molecule type" value="Genomic_DNA"/>
</dbReference>
<evidence type="ECO:0000313" key="1">
    <source>
        <dbReference type="EMBL" id="VEL24227.1"/>
    </source>
</evidence>
<dbReference type="Proteomes" id="UP000784294">
    <property type="component" value="Unassembled WGS sequence"/>
</dbReference>